<feature type="region of interest" description="Disordered" evidence="6">
    <location>
        <begin position="185"/>
        <end position="235"/>
    </location>
</feature>
<sequence>MAETNGNSADPELNLPASSSADPPNALAATTNSKPDAPTSADPSAAGARKPRDARIIHLILASMGVSAYQERVPLMLMDFAYRYTSSVLQDALLFSDAINGTPNTGGPNPPANISLADLRMSVASRINHQFNTALPKEFLLDIAQERNKIALPTVGKEFGVRLPPEKYSLTGINWDLAETREDWMDDSSADEEGDEDAGYGPPVALVGAGGDGMDVDDLFADEEEEGVDSSMPDA</sequence>
<keyword evidence="3" id="KW-0805">Transcription regulation</keyword>
<organism evidence="7 8">
    <name type="scientific">Discina gigas</name>
    <dbReference type="NCBI Taxonomy" id="1032678"/>
    <lineage>
        <taxon>Eukaryota</taxon>
        <taxon>Fungi</taxon>
        <taxon>Dikarya</taxon>
        <taxon>Ascomycota</taxon>
        <taxon>Pezizomycotina</taxon>
        <taxon>Pezizomycetes</taxon>
        <taxon>Pezizales</taxon>
        <taxon>Discinaceae</taxon>
        <taxon>Discina</taxon>
    </lineage>
</organism>
<feature type="region of interest" description="Disordered" evidence="6">
    <location>
        <begin position="1"/>
        <end position="49"/>
    </location>
</feature>
<dbReference type="Gene3D" id="1.10.20.10">
    <property type="entry name" value="Histone, subunit A"/>
    <property type="match status" value="1"/>
</dbReference>
<evidence type="ECO:0000256" key="5">
    <source>
        <dbReference type="ARBA" id="ARBA00023242"/>
    </source>
</evidence>
<keyword evidence="5" id="KW-0539">Nucleus</keyword>
<name>A0ABR3GY85_9PEZI</name>
<evidence type="ECO:0000256" key="4">
    <source>
        <dbReference type="ARBA" id="ARBA00023163"/>
    </source>
</evidence>
<comment type="similarity">
    <text evidence="2">Belongs to the TAF9 family.</text>
</comment>
<proteinExistence type="inferred from homology"/>
<evidence type="ECO:0000256" key="6">
    <source>
        <dbReference type="SAM" id="MobiDB-lite"/>
    </source>
</evidence>
<protein>
    <submittedName>
        <fullName evidence="7">Transcription initiation factor TFIID subunit 9</fullName>
    </submittedName>
</protein>
<dbReference type="PANTHER" id="PTHR48068">
    <property type="entry name" value="TAF9 RNA POLYMERASE II, TATA BOX-BINDING PROTEIN (TBP)-ASSOCIATED FACTOR"/>
    <property type="match status" value="1"/>
</dbReference>
<gene>
    <name evidence="7" type="primary">TAF9</name>
    <name evidence="7" type="ORF">Q9L58_000220</name>
</gene>
<comment type="subcellular location">
    <subcellularLocation>
        <location evidence="1">Nucleus</location>
    </subcellularLocation>
</comment>
<evidence type="ECO:0000256" key="2">
    <source>
        <dbReference type="ARBA" id="ARBA00007646"/>
    </source>
</evidence>
<dbReference type="PANTHER" id="PTHR48068:SF4">
    <property type="entry name" value="TATA-BOX BINDING PROTEIN ASSOCIATED FACTOR 9"/>
    <property type="match status" value="1"/>
</dbReference>
<feature type="compositionally biased region" description="Polar residues" evidence="6">
    <location>
        <begin position="16"/>
        <end position="32"/>
    </location>
</feature>
<evidence type="ECO:0000313" key="8">
    <source>
        <dbReference type="Proteomes" id="UP001447188"/>
    </source>
</evidence>
<dbReference type="Proteomes" id="UP001447188">
    <property type="component" value="Unassembled WGS sequence"/>
</dbReference>
<feature type="compositionally biased region" description="Acidic residues" evidence="6">
    <location>
        <begin position="214"/>
        <end position="228"/>
    </location>
</feature>
<dbReference type="InterPro" id="IPR051431">
    <property type="entry name" value="TFIID_subunit_9"/>
</dbReference>
<dbReference type="Pfam" id="PF02291">
    <property type="entry name" value="TFIID-31kDa"/>
    <property type="match status" value="1"/>
</dbReference>
<reference evidence="7 8" key="1">
    <citation type="submission" date="2024-02" db="EMBL/GenBank/DDBJ databases">
        <title>Discinaceae phylogenomics.</title>
        <authorList>
            <person name="Dirks A.C."/>
            <person name="James T.Y."/>
        </authorList>
    </citation>
    <scope>NUCLEOTIDE SEQUENCE [LARGE SCALE GENOMIC DNA]</scope>
    <source>
        <strain evidence="7 8">ACD0624</strain>
    </source>
</reference>
<dbReference type="SUPFAM" id="SSF47113">
    <property type="entry name" value="Histone-fold"/>
    <property type="match status" value="1"/>
</dbReference>
<keyword evidence="8" id="KW-1185">Reference proteome</keyword>
<evidence type="ECO:0000256" key="1">
    <source>
        <dbReference type="ARBA" id="ARBA00004123"/>
    </source>
</evidence>
<evidence type="ECO:0000313" key="7">
    <source>
        <dbReference type="EMBL" id="KAL0640556.1"/>
    </source>
</evidence>
<feature type="compositionally biased region" description="Acidic residues" evidence="6">
    <location>
        <begin position="185"/>
        <end position="198"/>
    </location>
</feature>
<dbReference type="CDD" id="cd07979">
    <property type="entry name" value="HFD_TAF9"/>
    <property type="match status" value="1"/>
</dbReference>
<dbReference type="InterPro" id="IPR003162">
    <property type="entry name" value="TFIID-31"/>
</dbReference>
<accession>A0ABR3GY85</accession>
<dbReference type="InterPro" id="IPR009072">
    <property type="entry name" value="Histone-fold"/>
</dbReference>
<keyword evidence="4" id="KW-0804">Transcription</keyword>
<feature type="compositionally biased region" description="Low complexity" evidence="6">
    <location>
        <begin position="33"/>
        <end position="48"/>
    </location>
</feature>
<comment type="caution">
    <text evidence="7">The sequence shown here is derived from an EMBL/GenBank/DDBJ whole genome shotgun (WGS) entry which is preliminary data.</text>
</comment>
<evidence type="ECO:0000256" key="3">
    <source>
        <dbReference type="ARBA" id="ARBA00023015"/>
    </source>
</evidence>
<dbReference type="EMBL" id="JBBBZM010000002">
    <property type="protein sequence ID" value="KAL0640556.1"/>
    <property type="molecule type" value="Genomic_DNA"/>
</dbReference>